<dbReference type="InterPro" id="IPR051165">
    <property type="entry name" value="Multifunctional_ANK_Repeat"/>
</dbReference>
<evidence type="ECO:0000313" key="5">
    <source>
        <dbReference type="Proteomes" id="UP000274601"/>
    </source>
</evidence>
<dbReference type="InterPro" id="IPR002110">
    <property type="entry name" value="Ankyrin_rpt"/>
</dbReference>
<dbReference type="OrthoDB" id="2826662at2"/>
<dbReference type="Proteomes" id="UP000274601">
    <property type="component" value="Unassembled WGS sequence"/>
</dbReference>
<name>A0A495QWU9_9ACTN</name>
<evidence type="ECO:0000256" key="2">
    <source>
        <dbReference type="ARBA" id="ARBA00023043"/>
    </source>
</evidence>
<dbReference type="Pfam" id="PF12796">
    <property type="entry name" value="Ank_2"/>
    <property type="match status" value="1"/>
</dbReference>
<dbReference type="EMBL" id="RBWU01000001">
    <property type="protein sequence ID" value="RKS78651.1"/>
    <property type="molecule type" value="Genomic_DNA"/>
</dbReference>
<keyword evidence="2 3" id="KW-0040">ANK repeat</keyword>
<dbReference type="PROSITE" id="PS50297">
    <property type="entry name" value="ANK_REP_REGION"/>
    <property type="match status" value="1"/>
</dbReference>
<dbReference type="PANTHER" id="PTHR24123">
    <property type="entry name" value="ANKYRIN REPEAT-CONTAINING"/>
    <property type="match status" value="1"/>
</dbReference>
<dbReference type="InterPro" id="IPR036770">
    <property type="entry name" value="Ankyrin_rpt-contain_sf"/>
</dbReference>
<evidence type="ECO:0000256" key="1">
    <source>
        <dbReference type="ARBA" id="ARBA00022737"/>
    </source>
</evidence>
<sequence>MRNCASYLDPGDPVAVAATEAIREGDVDGLRVLLAEHPGLAAVRLGISEGMSRTLLHVATDWPGHFPNGPQSVGVLVAAGTPVNGRFAGPHSETVLHWAASSDDVPVLDALLDAGADIEADGAVTGGGTPLADAVAFRNWNAARRLVERGATATLWQAAALGDLTRVRELVETEPAPKPGEVTNALWHACHGGQRPVAAYLLESGANINWVGHEGLTPLEAARRGGAAELADWLSARGAVSATAGADRSRAGTGG</sequence>
<keyword evidence="5" id="KW-1185">Reference proteome</keyword>
<dbReference type="PANTHER" id="PTHR24123:SF142">
    <property type="entry name" value="ANKYRIN"/>
    <property type="match status" value="1"/>
</dbReference>
<reference evidence="4 5" key="1">
    <citation type="submission" date="2018-10" db="EMBL/GenBank/DDBJ databases">
        <title>Genomic Encyclopedia of Archaeal and Bacterial Type Strains, Phase II (KMG-II): from individual species to whole genera.</title>
        <authorList>
            <person name="Goeker M."/>
        </authorList>
    </citation>
    <scope>NUCLEOTIDE SEQUENCE [LARGE SCALE GENOMIC DNA]</scope>
    <source>
        <strain evidence="4 5">DSM 43383</strain>
    </source>
</reference>
<dbReference type="PROSITE" id="PS50088">
    <property type="entry name" value="ANK_REPEAT"/>
    <property type="match status" value="1"/>
</dbReference>
<evidence type="ECO:0000313" key="4">
    <source>
        <dbReference type="EMBL" id="RKS78651.1"/>
    </source>
</evidence>
<dbReference type="AlphaFoldDB" id="A0A495QWU9"/>
<dbReference type="Pfam" id="PF13606">
    <property type="entry name" value="Ank_3"/>
    <property type="match status" value="1"/>
</dbReference>
<proteinExistence type="predicted"/>
<dbReference type="SMART" id="SM00248">
    <property type="entry name" value="ANK"/>
    <property type="match status" value="4"/>
</dbReference>
<accession>A0A495QWU9</accession>
<evidence type="ECO:0000256" key="3">
    <source>
        <dbReference type="PROSITE-ProRule" id="PRU00023"/>
    </source>
</evidence>
<dbReference type="Gene3D" id="1.25.40.20">
    <property type="entry name" value="Ankyrin repeat-containing domain"/>
    <property type="match status" value="2"/>
</dbReference>
<protein>
    <submittedName>
        <fullName evidence="4">Ankyrin repeat protein</fullName>
    </submittedName>
</protein>
<organism evidence="4 5">
    <name type="scientific">Actinomadura pelletieri DSM 43383</name>
    <dbReference type="NCBI Taxonomy" id="1120940"/>
    <lineage>
        <taxon>Bacteria</taxon>
        <taxon>Bacillati</taxon>
        <taxon>Actinomycetota</taxon>
        <taxon>Actinomycetes</taxon>
        <taxon>Streptosporangiales</taxon>
        <taxon>Thermomonosporaceae</taxon>
        <taxon>Actinomadura</taxon>
    </lineage>
</organism>
<dbReference type="SUPFAM" id="SSF48403">
    <property type="entry name" value="Ankyrin repeat"/>
    <property type="match status" value="1"/>
</dbReference>
<dbReference type="RefSeq" id="WP_121432283.1">
    <property type="nucleotide sequence ID" value="NZ_RBWU01000001.1"/>
</dbReference>
<feature type="repeat" description="ANK" evidence="3">
    <location>
        <begin position="91"/>
        <end position="123"/>
    </location>
</feature>
<comment type="caution">
    <text evidence="4">The sequence shown here is derived from an EMBL/GenBank/DDBJ whole genome shotgun (WGS) entry which is preliminary data.</text>
</comment>
<keyword evidence="1" id="KW-0677">Repeat</keyword>
<gene>
    <name evidence="4" type="ORF">BZB76_0070</name>
</gene>